<dbReference type="PANTHER" id="PTHR34598">
    <property type="entry name" value="BLL6449 PROTEIN"/>
    <property type="match status" value="1"/>
</dbReference>
<dbReference type="InterPro" id="IPR044053">
    <property type="entry name" value="AsaB-like"/>
</dbReference>
<gene>
    <name evidence="1" type="ORF">BSZ18_23905</name>
</gene>
<dbReference type="OrthoDB" id="5173234at2"/>
<evidence type="ECO:0000313" key="1">
    <source>
        <dbReference type="EMBL" id="OSJ06181.1"/>
    </source>
</evidence>
<proteinExistence type="predicted"/>
<name>A0A1X3FQA9_9BRAD</name>
<dbReference type="NCBIfam" id="NF041278">
    <property type="entry name" value="CmcJ_NvfI_EfuI"/>
    <property type="match status" value="1"/>
</dbReference>
<dbReference type="Proteomes" id="UP000193553">
    <property type="component" value="Unassembled WGS sequence"/>
</dbReference>
<reference evidence="1 2" key="1">
    <citation type="submission" date="2017-03" db="EMBL/GenBank/DDBJ databases">
        <title>Whole genome sequences of fourteen strains of Bradyrhizobium canariense and one strain of Bradyrhizobium japonicum isolated from Lupinus (Papilionoideae: Genisteae) species in Algeria.</title>
        <authorList>
            <person name="Crovadore J."/>
            <person name="Chekireb D."/>
            <person name="Brachmann A."/>
            <person name="Chablais R."/>
            <person name="Cochard B."/>
            <person name="Lefort F."/>
        </authorList>
    </citation>
    <scope>NUCLEOTIDE SEQUENCE [LARGE SCALE GENOMIC DNA]</scope>
    <source>
        <strain evidence="1 2">UBMA195</strain>
    </source>
</reference>
<dbReference type="GO" id="GO:0016491">
    <property type="term" value="F:oxidoreductase activity"/>
    <property type="evidence" value="ECO:0007669"/>
    <property type="project" value="InterPro"/>
</dbReference>
<accession>A0A1X3FQA9</accession>
<sequence length="242" mass="27589">MVSYNVTIRDARSIVSELSIEREGFALIQKKVSATSERDPEVMRDRYVEEMVPFIRDYFNASWVVAKRDAVVIRAVGGRSGPSAAEKSSGLVRPYPAGFAHIDYAPIAGPVMAAREDQLQGIPIRAYSRLMIIQTWHALSEPPQDFPLAFCDGNSVVDTDLVESVFSGYGIRHKTWLVHYSPLHRWYYFPEMSSDEFALFKGFDSDDAYNPRSPHAAFDNRRAYPNAKPRRSVEARFFVYYE</sequence>
<evidence type="ECO:0008006" key="3">
    <source>
        <dbReference type="Google" id="ProtNLM"/>
    </source>
</evidence>
<comment type="caution">
    <text evidence="1">The sequence shown here is derived from an EMBL/GenBank/DDBJ whole genome shotgun (WGS) entry which is preliminary data.</text>
</comment>
<dbReference type="AlphaFoldDB" id="A0A1X3FQA9"/>
<organism evidence="1 2">
    <name type="scientific">Bradyrhizobium canariense</name>
    <dbReference type="NCBI Taxonomy" id="255045"/>
    <lineage>
        <taxon>Bacteria</taxon>
        <taxon>Pseudomonadati</taxon>
        <taxon>Pseudomonadota</taxon>
        <taxon>Alphaproteobacteria</taxon>
        <taxon>Hyphomicrobiales</taxon>
        <taxon>Nitrobacteraceae</taxon>
        <taxon>Bradyrhizobium</taxon>
    </lineage>
</organism>
<dbReference type="EMBL" id="NAFI01000180">
    <property type="protein sequence ID" value="OSJ06181.1"/>
    <property type="molecule type" value="Genomic_DNA"/>
</dbReference>
<dbReference type="PANTHER" id="PTHR34598:SF3">
    <property type="entry name" value="OXIDOREDUCTASE AN1597"/>
    <property type="match status" value="1"/>
</dbReference>
<evidence type="ECO:0000313" key="2">
    <source>
        <dbReference type="Proteomes" id="UP000193553"/>
    </source>
</evidence>
<protein>
    <recommendedName>
        <fullName evidence="3">Methyltransferase</fullName>
    </recommendedName>
</protein>